<dbReference type="EMBL" id="JAGSXH010000089">
    <property type="protein sequence ID" value="MBS2965547.1"/>
    <property type="molecule type" value="Genomic_DNA"/>
</dbReference>
<accession>A0A8J7WSB4</accession>
<sequence length="167" mass="18054">MAPRRQTPGQRTSATAWASWVNAALARRGWQQSDLIRAVGTDTDGKPVLSTSRVSQWCSGEQKASPDKAVAVAQALGENIGEALNAIGETKLAQAFRGAAPQPEAAAPPQGAFDPFLARLRASADPEMHKLADVYERDVSRVRRLVELELLELERKRQGLPAEKDGT</sequence>
<dbReference type="SUPFAM" id="SSF47413">
    <property type="entry name" value="lambda repressor-like DNA-binding domains"/>
    <property type="match status" value="1"/>
</dbReference>
<dbReference type="RefSeq" id="WP_211469902.1">
    <property type="nucleotide sequence ID" value="NZ_JAGSXH010000089.1"/>
</dbReference>
<dbReference type="Proteomes" id="UP000677913">
    <property type="component" value="Unassembled WGS sequence"/>
</dbReference>
<dbReference type="AlphaFoldDB" id="A0A8J7WSB4"/>
<proteinExistence type="predicted"/>
<gene>
    <name evidence="1" type="ORF">KGA66_21030</name>
</gene>
<dbReference type="CDD" id="cd00093">
    <property type="entry name" value="HTH_XRE"/>
    <property type="match status" value="1"/>
</dbReference>
<organism evidence="1 2">
    <name type="scientific">Actinocrinis puniceicyclus</name>
    <dbReference type="NCBI Taxonomy" id="977794"/>
    <lineage>
        <taxon>Bacteria</taxon>
        <taxon>Bacillati</taxon>
        <taxon>Actinomycetota</taxon>
        <taxon>Actinomycetes</taxon>
        <taxon>Catenulisporales</taxon>
        <taxon>Actinospicaceae</taxon>
        <taxon>Actinocrinis</taxon>
    </lineage>
</organism>
<dbReference type="InterPro" id="IPR010982">
    <property type="entry name" value="Lambda_DNA-bd_dom_sf"/>
</dbReference>
<dbReference type="InterPro" id="IPR001387">
    <property type="entry name" value="Cro/C1-type_HTH"/>
</dbReference>
<dbReference type="GO" id="GO:0003677">
    <property type="term" value="F:DNA binding"/>
    <property type="evidence" value="ECO:0007669"/>
    <property type="project" value="InterPro"/>
</dbReference>
<protein>
    <submittedName>
        <fullName evidence="1">Helix-turn-helix transcriptional regulator</fullName>
    </submittedName>
</protein>
<reference evidence="1" key="1">
    <citation type="submission" date="2021-04" db="EMBL/GenBank/DDBJ databases">
        <title>Genome based classification of Actinospica acidithermotolerans sp. nov., an actinobacterium isolated from an Indonesian hot spring.</title>
        <authorList>
            <person name="Kusuma A.B."/>
            <person name="Putra K.E."/>
            <person name="Nafisah S."/>
            <person name="Loh J."/>
            <person name="Nouioui I."/>
            <person name="Goodfellow M."/>
        </authorList>
    </citation>
    <scope>NUCLEOTIDE SEQUENCE</scope>
    <source>
        <strain evidence="1">DSM 45618</strain>
    </source>
</reference>
<evidence type="ECO:0000313" key="1">
    <source>
        <dbReference type="EMBL" id="MBS2965547.1"/>
    </source>
</evidence>
<dbReference type="Gene3D" id="1.10.260.40">
    <property type="entry name" value="lambda repressor-like DNA-binding domains"/>
    <property type="match status" value="1"/>
</dbReference>
<name>A0A8J7WSB4_9ACTN</name>
<keyword evidence="2" id="KW-1185">Reference proteome</keyword>
<evidence type="ECO:0000313" key="2">
    <source>
        <dbReference type="Proteomes" id="UP000677913"/>
    </source>
</evidence>
<comment type="caution">
    <text evidence="1">The sequence shown here is derived from an EMBL/GenBank/DDBJ whole genome shotgun (WGS) entry which is preliminary data.</text>
</comment>